<evidence type="ECO:0000256" key="1">
    <source>
        <dbReference type="SAM" id="MobiDB-lite"/>
    </source>
</evidence>
<keyword evidence="2" id="KW-0547">Nucleotide-binding</keyword>
<keyword evidence="2" id="KW-0378">Hydrolase</keyword>
<dbReference type="GO" id="GO:0003677">
    <property type="term" value="F:DNA binding"/>
    <property type="evidence" value="ECO:0007669"/>
    <property type="project" value="UniProtKB-KW"/>
</dbReference>
<organism evidence="2 3">
    <name type="scientific">Rhizoctonia solani</name>
    <dbReference type="NCBI Taxonomy" id="456999"/>
    <lineage>
        <taxon>Eukaryota</taxon>
        <taxon>Fungi</taxon>
        <taxon>Dikarya</taxon>
        <taxon>Basidiomycota</taxon>
        <taxon>Agaricomycotina</taxon>
        <taxon>Agaricomycetes</taxon>
        <taxon>Cantharellales</taxon>
        <taxon>Ceratobasidiaceae</taxon>
        <taxon>Rhizoctonia</taxon>
    </lineage>
</organism>
<dbReference type="AlphaFoldDB" id="A0A0K6G628"/>
<sequence>MTANSLESRRAGNPRANKSKRSDTAPRALAGAGEGEDQDRQVDSLADSFAEFWIGDSKASGDGGEREITSVNSDQHSRVTSKKQASDGGDKKDKLAKKKSPPNFERTTDPERYKQPTTKTDVKSPVNGPNRVKVEDSSDSGDAIQRKRAEEKEAQRPPKIITNNREWVKSEGSGPCGKGQSDRYYFCSWADWYYVDDSQNAYYEDGTLLHDALFAIHSDQFAIDQISYCFYDNRLLSQAPDGLFYPVQTRHEKSYFHTPSGLHYFDYRQNLWPVVTPEVAPKAAPVGTGSNNYGRSKQSKAGYNHLITSDDVKLFWPGSCAINLSVFIPTPFCIDETVYWFDMDGLWCQTPGDAAYPVHTWQNDPSERLADKKHYFRTPSSLYYFDYLWNVFLVVTPAGNTGSTGRGRADQHKARNSHSTTSADVKLFWPRSPGIDSGGLIPMTFCIGESVYRFDMDDLWCQAPGDRSYRVDTWQTDPNESIPDRKHHFRAPSGVYYFDYRRNVFSHDGTPFCASSSAIDVGGLLPMTFSIGGTVYWFDVNVLWCQAPGDKCYRVHTWQDDPNESLADRKHHFYTPSGSYYFDYRWNVFSNEGQLLCASPSAMNPGGLLPVTRCVDGTVYWFDMDELWCRTPNDKRYRVHTWQSEPNENLANRKHCFHASNGFYYLDEYRNLYSEDGKLVRRDPSSFRTDEPGIQSFQIADAPFWVHKDGLLSRGTDDVLCRILAWPKVSYASDAKSDSLQTSLFRGVAPWSPTPSNSSPGSVSSVPDISQTRSTQPLFPEPGCTPSAPFSPARDSKPEKSQAQPVARKRGNKDHLKCSYCGKEHIHAHEKDKSEVCPFKDANTGIACDTGFCTKQNMRRHFSMHRAGTLEEYLGVHPLPLRKKNKKVASEPFARHNPYDRHPPPKKQ</sequence>
<evidence type="ECO:0000313" key="3">
    <source>
        <dbReference type="Proteomes" id="UP000044841"/>
    </source>
</evidence>
<feature type="compositionally biased region" description="Low complexity" evidence="1">
    <location>
        <begin position="750"/>
        <end position="770"/>
    </location>
</feature>
<feature type="region of interest" description="Disordered" evidence="1">
    <location>
        <begin position="883"/>
        <end position="908"/>
    </location>
</feature>
<feature type="compositionally biased region" description="Basic and acidic residues" evidence="1">
    <location>
        <begin position="144"/>
        <end position="156"/>
    </location>
</feature>
<keyword evidence="2" id="KW-0067">ATP-binding</keyword>
<dbReference type="Proteomes" id="UP000044841">
    <property type="component" value="Unassembled WGS sequence"/>
</dbReference>
<dbReference type="GO" id="GO:0004386">
    <property type="term" value="F:helicase activity"/>
    <property type="evidence" value="ECO:0007669"/>
    <property type="project" value="UniProtKB-KW"/>
</dbReference>
<protein>
    <submittedName>
        <fullName evidence="2">Chromodomain-helicase-DNA-binding protein 1</fullName>
    </submittedName>
</protein>
<gene>
    <name evidence="2" type="ORF">RSOLAG22IIIB_10939</name>
</gene>
<name>A0A0K6G628_9AGAM</name>
<keyword evidence="2" id="KW-0238">DNA-binding</keyword>
<dbReference type="EMBL" id="CYGV01001404">
    <property type="protein sequence ID" value="CUA74063.1"/>
    <property type="molecule type" value="Genomic_DNA"/>
</dbReference>
<evidence type="ECO:0000313" key="2">
    <source>
        <dbReference type="EMBL" id="CUA74063.1"/>
    </source>
</evidence>
<feature type="compositionally biased region" description="Basic and acidic residues" evidence="1">
    <location>
        <begin position="893"/>
        <end position="908"/>
    </location>
</feature>
<proteinExistence type="predicted"/>
<feature type="compositionally biased region" description="Basic and acidic residues" evidence="1">
    <location>
        <begin position="84"/>
        <end position="93"/>
    </location>
</feature>
<feature type="region of interest" description="Disordered" evidence="1">
    <location>
        <begin position="750"/>
        <end position="811"/>
    </location>
</feature>
<feature type="region of interest" description="Disordered" evidence="1">
    <location>
        <begin position="1"/>
        <end position="163"/>
    </location>
</feature>
<keyword evidence="2" id="KW-0347">Helicase</keyword>
<keyword evidence="3" id="KW-1185">Reference proteome</keyword>
<accession>A0A0K6G628</accession>
<reference evidence="2 3" key="1">
    <citation type="submission" date="2015-07" db="EMBL/GenBank/DDBJ databases">
        <authorList>
            <person name="Noorani M."/>
        </authorList>
    </citation>
    <scope>NUCLEOTIDE SEQUENCE [LARGE SCALE GENOMIC DNA]</scope>
    <source>
        <strain evidence="2">BBA 69670</strain>
    </source>
</reference>